<evidence type="ECO:0000259" key="1">
    <source>
        <dbReference type="PROSITE" id="PS51820"/>
    </source>
</evidence>
<dbReference type="SUPFAM" id="SSF49899">
    <property type="entry name" value="Concanavalin A-like lectins/glucanases"/>
    <property type="match status" value="1"/>
</dbReference>
<dbReference type="InterPro" id="IPR011658">
    <property type="entry name" value="PA14_dom"/>
</dbReference>
<evidence type="ECO:0000313" key="2">
    <source>
        <dbReference type="EMBL" id="MBO1320762.1"/>
    </source>
</evidence>
<dbReference type="RefSeq" id="WP_207860714.1">
    <property type="nucleotide sequence ID" value="NZ_JAFREP010000019.1"/>
</dbReference>
<comment type="caution">
    <text evidence="2">The sequence shown here is derived from an EMBL/GenBank/DDBJ whole genome shotgun (WGS) entry which is preliminary data.</text>
</comment>
<dbReference type="SMART" id="SM00758">
    <property type="entry name" value="PA14"/>
    <property type="match status" value="2"/>
</dbReference>
<dbReference type="Pfam" id="PF13385">
    <property type="entry name" value="Laminin_G_3"/>
    <property type="match status" value="1"/>
</dbReference>
<feature type="domain" description="PA14" evidence="1">
    <location>
        <begin position="82"/>
        <end position="240"/>
    </location>
</feature>
<dbReference type="SUPFAM" id="SSF56988">
    <property type="entry name" value="Anthrax protective antigen"/>
    <property type="match status" value="1"/>
</dbReference>
<protein>
    <submittedName>
        <fullName evidence="2">DUF1800 family protein</fullName>
    </submittedName>
</protein>
<dbReference type="Proteomes" id="UP000664417">
    <property type="component" value="Unassembled WGS sequence"/>
</dbReference>
<dbReference type="InterPro" id="IPR013320">
    <property type="entry name" value="ConA-like_dom_sf"/>
</dbReference>
<reference evidence="2" key="1">
    <citation type="submission" date="2021-03" db="EMBL/GenBank/DDBJ databases">
        <authorList>
            <person name="Wang G."/>
        </authorList>
    </citation>
    <scope>NUCLEOTIDE SEQUENCE</scope>
    <source>
        <strain evidence="2">KCTC 12899</strain>
    </source>
</reference>
<evidence type="ECO:0000313" key="3">
    <source>
        <dbReference type="Proteomes" id="UP000664417"/>
    </source>
</evidence>
<keyword evidence="3" id="KW-1185">Reference proteome</keyword>
<dbReference type="InterPro" id="IPR014917">
    <property type="entry name" value="DUF1800"/>
</dbReference>
<dbReference type="EMBL" id="JAFREP010000019">
    <property type="protein sequence ID" value="MBO1320762.1"/>
    <property type="molecule type" value="Genomic_DNA"/>
</dbReference>
<dbReference type="PROSITE" id="PS51820">
    <property type="entry name" value="PA14"/>
    <property type="match status" value="2"/>
</dbReference>
<organism evidence="2 3">
    <name type="scientific">Acanthopleuribacter pedis</name>
    <dbReference type="NCBI Taxonomy" id="442870"/>
    <lineage>
        <taxon>Bacteria</taxon>
        <taxon>Pseudomonadati</taxon>
        <taxon>Acidobacteriota</taxon>
        <taxon>Holophagae</taxon>
        <taxon>Acanthopleuribacterales</taxon>
        <taxon>Acanthopleuribacteraceae</taxon>
        <taxon>Acanthopleuribacter</taxon>
    </lineage>
</organism>
<dbReference type="Gene3D" id="3.90.182.10">
    <property type="entry name" value="Toxin - Anthrax Protective Antigen,domain 1"/>
    <property type="match status" value="1"/>
</dbReference>
<proteinExistence type="predicted"/>
<sequence length="1189" mass="133635">MRFTLVTRYLLFLLGTAPLLGQVVLEGCGAYERDGLPGHTTADLHDSVRYWNHAGDEAHLPDYDGDRRVTVLDLTRHQSCVALGPGLIGRYYGYQDGVEQPHIELANTDIPDADPVVVRATPDLNFFQNHHHSSQPLMESQMHLQFRGTFTGFLQVPQSGEYTLGLRGGDGMRLTLDGETHIEYSESPHTGEVTLALNEGFYPIQIDYVNRSFRGPIISFYWRAAGTVIGPNNRSVSPSYLWHRHTEAPVHAKDNLDVVFSVENFSRVTSRDLDLTARLYAPETTFAFTLNGRTRSVVDGVVSERLRLQPGLNKLDWSVTTGNRGKNSTLTLYYDAGQAGTPGLAMMTYPTSVADTYTVNESHVPMAVHIINGTNLAAGPNGYPDLPGDTIGTNTTVMLRGRIRVEEAGTYRFVGGGQWPCNAWVNGRLVVARYQGGENDSIHLEPGYHHFVFTAHHDNPRAFPNNSIRWQPPGAQAQDIPAERLSHLPDDIVPAADFSTNQGHSTRVGGDLIAEYLFTEADPFGDSGRYNLDLPTDPRWIVRDGGSVTANGPSFLQSTTLGSHILNTIKKSRAFTIEQDWYHRRTYNNTQQFFRINININITNDLVLRGFTQGNRFNFIIRGVDRIQVPVDLVDGERIHCAITYDGSHLRIYMNGALAVERAEAIPDLNPTLWSGQKLRFGDHRGIPFAGTLNTLAFYGRALSQSEVNQNKNANRALRTSSARLPFNEHFEIVPPGTGDAELAQAVHVLNRLTMGPSPEHLRQILDMGVRNWIEHQLQPQHIEENPAVRHLETVYQPTRGPNSLRSWLMAQMIHSERQLQEVMAWFWENHFSTDLGKTGSPQEEFLENQRFRELALGDFVALLKASALNYPMTEYLDSVTNVAGNPNENYAREIFELHAYGEDNGYGYEDIVEAARIFTGWTEWNRNFSFNPGRHDYGPKQLQGLDFSGGQGIEEGLILIETIATSENTAEFISYKLCQWFVADDPPADVQAAARDAFLANNGNITAVLRAILFHDRFLNDPNTRNNKVKTPLEFITGMIRATGTQENLFQYQHTMDLLDMPLFHHLEPTGFAERAETWMNTNSVFYRWQLINGFSGNRVTFGGPSADVALMRSRYGLNTTDDVLHFFDLMFAGGAPDPAFRRKAAAWLTQDQMTNLDLSDPANRTVLENRLPQTLNYYMRLPRFNLQ</sequence>
<dbReference type="Pfam" id="PF08811">
    <property type="entry name" value="DUF1800"/>
    <property type="match status" value="1"/>
</dbReference>
<dbReference type="Pfam" id="PF07691">
    <property type="entry name" value="PA14"/>
    <property type="match status" value="1"/>
</dbReference>
<dbReference type="Gene3D" id="2.60.120.200">
    <property type="match status" value="1"/>
</dbReference>
<accession>A0A8J7U4L4</accession>
<dbReference type="InterPro" id="IPR037524">
    <property type="entry name" value="PA14/GLEYA"/>
</dbReference>
<dbReference type="AlphaFoldDB" id="A0A8J7U4L4"/>
<feature type="domain" description="PA14" evidence="1">
    <location>
        <begin position="347"/>
        <end position="484"/>
    </location>
</feature>
<name>A0A8J7U4L4_9BACT</name>
<gene>
    <name evidence="2" type="ORF">J3U88_19945</name>
</gene>